<evidence type="ECO:0000313" key="1">
    <source>
        <dbReference type="EMBL" id="AEK43186.1"/>
    </source>
</evidence>
<reference evidence="1 2" key="1">
    <citation type="journal article" date="2011" name="J. Bacteriol.">
        <title>Whole genome sequence of the rifamycin B-producing strain Amycolatopsis mediterranei S699.</title>
        <authorList>
            <person name="Verma M."/>
            <person name="Kaur J."/>
            <person name="Kumar M."/>
            <person name="Kumari K."/>
            <person name="Saxena A."/>
            <person name="Anand S."/>
            <person name="Nigam A."/>
            <person name="Ravi V."/>
            <person name="Raghuvanshi S."/>
            <person name="Khurana P."/>
            <person name="Tyagi A.K."/>
            <person name="Khurana J.P."/>
            <person name="Lal R."/>
        </authorList>
    </citation>
    <scope>NUCLEOTIDE SEQUENCE [LARGE SCALE GENOMIC DNA]</scope>
    <source>
        <strain evidence="1 2">S699</strain>
    </source>
</reference>
<dbReference type="Proteomes" id="UP000006138">
    <property type="component" value="Chromosome"/>
</dbReference>
<sequence>MGSTTKGAAVRGDWIHDWVQVEMDYRAGTRPAPVPRERHPAKPWKNLWAAVFPPRRAGVRHP</sequence>
<accession>A0A9R0NYU7</accession>
<dbReference type="EMBL" id="CP002896">
    <property type="protein sequence ID" value="AEK43186.1"/>
    <property type="molecule type" value="Genomic_DNA"/>
</dbReference>
<gene>
    <name evidence="1" type="ordered locus">RAM_23530</name>
</gene>
<organism evidence="1 2">
    <name type="scientific">Amycolatopsis mediterranei (strain S699)</name>
    <name type="common">Nocardia mediterranei</name>
    <dbReference type="NCBI Taxonomy" id="713604"/>
    <lineage>
        <taxon>Bacteria</taxon>
        <taxon>Bacillati</taxon>
        <taxon>Actinomycetota</taxon>
        <taxon>Actinomycetes</taxon>
        <taxon>Pseudonocardiales</taxon>
        <taxon>Pseudonocardiaceae</taxon>
        <taxon>Amycolatopsis</taxon>
    </lineage>
</organism>
<protein>
    <submittedName>
        <fullName evidence="1">Uncharacterized protein</fullName>
    </submittedName>
</protein>
<evidence type="ECO:0000313" key="2">
    <source>
        <dbReference type="Proteomes" id="UP000006138"/>
    </source>
</evidence>
<name>A0A9R0NYU7_AMYMS</name>
<keyword evidence="2" id="KW-1185">Reference proteome</keyword>
<dbReference type="AlphaFoldDB" id="A0A9R0NYU7"/>
<proteinExistence type="predicted"/>
<dbReference type="KEGG" id="amn:RAM_23530"/>